<dbReference type="InterPro" id="IPR007812">
    <property type="entry name" value="T2SS_protein-GspL"/>
</dbReference>
<evidence type="ECO:0000313" key="2">
    <source>
        <dbReference type="EMBL" id="KGO98842.1"/>
    </source>
</evidence>
<dbReference type="RefSeq" id="WP_036136722.1">
    <property type="nucleotide sequence ID" value="NZ_AVBH01000046.1"/>
</dbReference>
<feature type="region of interest" description="Disordered" evidence="1">
    <location>
        <begin position="256"/>
        <end position="277"/>
    </location>
</feature>
<dbReference type="eggNOG" id="COG3297">
    <property type="taxonomic scope" value="Bacteria"/>
</dbReference>
<organism evidence="2 3">
    <name type="scientific">Lysobacter defluvii IMMIB APB-9 = DSM 18482</name>
    <dbReference type="NCBI Taxonomy" id="1385515"/>
    <lineage>
        <taxon>Bacteria</taxon>
        <taxon>Pseudomonadati</taxon>
        <taxon>Pseudomonadota</taxon>
        <taxon>Gammaproteobacteria</taxon>
        <taxon>Lysobacterales</taxon>
        <taxon>Lysobacteraceae</taxon>
        <taxon>Novilysobacter</taxon>
    </lineage>
</organism>
<dbReference type="STRING" id="1385515.GCA_000423325_00551"/>
<dbReference type="Gene3D" id="3.30.420.380">
    <property type="match status" value="1"/>
</dbReference>
<dbReference type="GO" id="GO:0015628">
    <property type="term" value="P:protein secretion by the type II secretion system"/>
    <property type="evidence" value="ECO:0007669"/>
    <property type="project" value="InterPro"/>
</dbReference>
<dbReference type="NCBIfam" id="TIGR01709">
    <property type="entry name" value="typeII_sec_gspL"/>
    <property type="match status" value="1"/>
</dbReference>
<comment type="caution">
    <text evidence="2">The sequence shown here is derived from an EMBL/GenBank/DDBJ whole genome shotgun (WGS) entry which is preliminary data.</text>
</comment>
<sequence length="277" mass="28303">PEAGGGWLVAVASVDDMERWIAAARNLGLEPRQLVPAALLLPPPIGTAGDADGADALVLAAEHRERWICRGAGLAFTVEAGLAHTVLEGRPTTPVPLAVELLAAGALAPPLNLLQGSFAPAGDAPRGAAAWRRSGVLAAIVLATLVLAPAFRAGIDQWQAGKLEQQAQEEARAGLPGLTPDGDALTALRARVLASRNVLDFSNATAGLMASVQAVPGTSLDGLTWQGGRLQAIVGHGGAGDVDALRAQLASRGFEPVEEGRSAGGGDHLRISLEPRQ</sequence>
<evidence type="ECO:0000313" key="3">
    <source>
        <dbReference type="Proteomes" id="UP000030003"/>
    </source>
</evidence>
<dbReference type="OrthoDB" id="5974201at2"/>
<dbReference type="GO" id="GO:0015627">
    <property type="term" value="C:type II protein secretion system complex"/>
    <property type="evidence" value="ECO:0007669"/>
    <property type="project" value="InterPro"/>
</dbReference>
<protein>
    <recommendedName>
        <fullName evidence="4">General secretion pathway protein GspL</fullName>
    </recommendedName>
</protein>
<dbReference type="Proteomes" id="UP000030003">
    <property type="component" value="Unassembled WGS sequence"/>
</dbReference>
<feature type="compositionally biased region" description="Basic and acidic residues" evidence="1">
    <location>
        <begin position="267"/>
        <end position="277"/>
    </location>
</feature>
<proteinExistence type="predicted"/>
<dbReference type="EMBL" id="AVBH01000046">
    <property type="protein sequence ID" value="KGO98842.1"/>
    <property type="molecule type" value="Genomic_DNA"/>
</dbReference>
<dbReference type="GO" id="GO:0009276">
    <property type="term" value="C:Gram-negative-bacterium-type cell wall"/>
    <property type="evidence" value="ECO:0007669"/>
    <property type="project" value="InterPro"/>
</dbReference>
<dbReference type="AlphaFoldDB" id="A0A0A0MA10"/>
<gene>
    <name evidence="2" type="ORF">N791_13205</name>
</gene>
<accession>A0A0A0MA10</accession>
<feature type="non-terminal residue" evidence="2">
    <location>
        <position position="1"/>
    </location>
</feature>
<name>A0A0A0MA10_9GAMM</name>
<reference evidence="2 3" key="1">
    <citation type="submission" date="2013-08" db="EMBL/GenBank/DDBJ databases">
        <title>Genomic analysis of Lysobacter defluvii.</title>
        <authorList>
            <person name="Wang Q."/>
            <person name="Wang G."/>
        </authorList>
    </citation>
    <scope>NUCLEOTIDE SEQUENCE [LARGE SCALE GENOMIC DNA]</scope>
    <source>
        <strain evidence="2 3">IMMIB APB-9</strain>
    </source>
</reference>
<evidence type="ECO:0000256" key="1">
    <source>
        <dbReference type="SAM" id="MobiDB-lite"/>
    </source>
</evidence>
<keyword evidence="3" id="KW-1185">Reference proteome</keyword>
<evidence type="ECO:0008006" key="4">
    <source>
        <dbReference type="Google" id="ProtNLM"/>
    </source>
</evidence>